<dbReference type="EMBL" id="JAINUF010000003">
    <property type="protein sequence ID" value="KAJ8369072.1"/>
    <property type="molecule type" value="Genomic_DNA"/>
</dbReference>
<name>A0A9Q1FWU0_SYNKA</name>
<feature type="region of interest" description="Disordered" evidence="1">
    <location>
        <begin position="99"/>
        <end position="130"/>
    </location>
</feature>
<keyword evidence="4" id="KW-1185">Reference proteome</keyword>
<evidence type="ECO:0000256" key="2">
    <source>
        <dbReference type="SAM" id="SignalP"/>
    </source>
</evidence>
<evidence type="ECO:0000313" key="3">
    <source>
        <dbReference type="EMBL" id="KAJ8369072.1"/>
    </source>
</evidence>
<feature type="chain" id="PRO_5040464784" evidence="2">
    <location>
        <begin position="16"/>
        <end position="159"/>
    </location>
</feature>
<protein>
    <submittedName>
        <fullName evidence="3">Uncharacterized protein</fullName>
    </submittedName>
</protein>
<organism evidence="3 4">
    <name type="scientific">Synaphobranchus kaupii</name>
    <name type="common">Kaup's arrowtooth eel</name>
    <dbReference type="NCBI Taxonomy" id="118154"/>
    <lineage>
        <taxon>Eukaryota</taxon>
        <taxon>Metazoa</taxon>
        <taxon>Chordata</taxon>
        <taxon>Craniata</taxon>
        <taxon>Vertebrata</taxon>
        <taxon>Euteleostomi</taxon>
        <taxon>Actinopterygii</taxon>
        <taxon>Neopterygii</taxon>
        <taxon>Teleostei</taxon>
        <taxon>Anguilliformes</taxon>
        <taxon>Synaphobranchidae</taxon>
        <taxon>Synaphobranchus</taxon>
    </lineage>
</organism>
<feature type="signal peptide" evidence="2">
    <location>
        <begin position="1"/>
        <end position="15"/>
    </location>
</feature>
<keyword evidence="2" id="KW-0732">Signal</keyword>
<evidence type="ECO:0000313" key="4">
    <source>
        <dbReference type="Proteomes" id="UP001152622"/>
    </source>
</evidence>
<comment type="caution">
    <text evidence="3">The sequence shown here is derived from an EMBL/GenBank/DDBJ whole genome shotgun (WGS) entry which is preliminary data.</text>
</comment>
<dbReference type="Proteomes" id="UP001152622">
    <property type="component" value="Chromosome 3"/>
</dbReference>
<accession>A0A9Q1FWU0</accession>
<reference evidence="3" key="1">
    <citation type="journal article" date="2023" name="Science">
        <title>Genome structures resolve the early diversification of teleost fishes.</title>
        <authorList>
            <person name="Parey E."/>
            <person name="Louis A."/>
            <person name="Montfort J."/>
            <person name="Bouchez O."/>
            <person name="Roques C."/>
            <person name="Iampietro C."/>
            <person name="Lluch J."/>
            <person name="Castinel A."/>
            <person name="Donnadieu C."/>
            <person name="Desvignes T."/>
            <person name="Floi Bucao C."/>
            <person name="Jouanno E."/>
            <person name="Wen M."/>
            <person name="Mejri S."/>
            <person name="Dirks R."/>
            <person name="Jansen H."/>
            <person name="Henkel C."/>
            <person name="Chen W.J."/>
            <person name="Zahm M."/>
            <person name="Cabau C."/>
            <person name="Klopp C."/>
            <person name="Thompson A.W."/>
            <person name="Robinson-Rechavi M."/>
            <person name="Braasch I."/>
            <person name="Lecointre G."/>
            <person name="Bobe J."/>
            <person name="Postlethwait J.H."/>
            <person name="Berthelot C."/>
            <person name="Roest Crollius H."/>
            <person name="Guiguen Y."/>
        </authorList>
    </citation>
    <scope>NUCLEOTIDE SEQUENCE</scope>
    <source>
        <strain evidence="3">WJC10195</strain>
    </source>
</reference>
<dbReference type="AlphaFoldDB" id="A0A9Q1FWU0"/>
<proteinExistence type="predicted"/>
<sequence length="159" mass="16473">MTHFAALLWLGEVTGMETTLQVQYHCKPGGGASGVQESPGVRAAAQSGRAAAASIGYASSEWPVGGPAHPSCKALSAEVDLKDSGGLRFPKSSVPEARLADVNVGRSEREKRAAPLKPDPNGEEHVQRSRKGHMLPALCWRPLAIAASMSGAGCSGFPA</sequence>
<evidence type="ECO:0000256" key="1">
    <source>
        <dbReference type="SAM" id="MobiDB-lite"/>
    </source>
</evidence>
<gene>
    <name evidence="3" type="ORF">SKAU_G00091000</name>
</gene>